<sequence>MADAAEATPKSATYKYNSKVYNASEWVEHLKDTQRKSKCAWWTYFTVALIAGGAHLVCKLCGVKFAVKNPSQTATDHFCGTKGCSHRHLYKKDVMFNAAVTHDEPSGSGAGPGPSTGASSTKRACGAEDVRAFCLPASNQSLFVKHIARFLYKTNTALHLVEHPDMRAVGSTAGATLPSRKVLATRMLDEAYADTKAEVDEVCKDAGGMAAIASDGWKKHAAGQ</sequence>
<reference evidence="3 4" key="1">
    <citation type="journal article" date="2017" name="Mol. Biol. Evol.">
        <title>The 4-celled Tetrabaena socialis nuclear genome reveals the essential components for genetic control of cell number at the origin of multicellularity in the volvocine lineage.</title>
        <authorList>
            <person name="Featherston J."/>
            <person name="Arakaki Y."/>
            <person name="Hanschen E.R."/>
            <person name="Ferris P.J."/>
            <person name="Michod R.E."/>
            <person name="Olson B.J.S.C."/>
            <person name="Nozaki H."/>
            <person name="Durand P.M."/>
        </authorList>
    </citation>
    <scope>NUCLEOTIDE SEQUENCE [LARGE SCALE GENOMIC DNA]</scope>
    <source>
        <strain evidence="3 4">NIES-571</strain>
    </source>
</reference>
<proteinExistence type="predicted"/>
<keyword evidence="2" id="KW-1133">Transmembrane helix</keyword>
<feature type="non-terminal residue" evidence="3">
    <location>
        <position position="224"/>
    </location>
</feature>
<evidence type="ECO:0000313" key="3">
    <source>
        <dbReference type="EMBL" id="PNH00325.1"/>
    </source>
</evidence>
<evidence type="ECO:0000256" key="2">
    <source>
        <dbReference type="SAM" id="Phobius"/>
    </source>
</evidence>
<evidence type="ECO:0000256" key="1">
    <source>
        <dbReference type="SAM" id="MobiDB-lite"/>
    </source>
</evidence>
<evidence type="ECO:0008006" key="5">
    <source>
        <dbReference type="Google" id="ProtNLM"/>
    </source>
</evidence>
<dbReference type="AlphaFoldDB" id="A0A2J7ZJ79"/>
<keyword evidence="2" id="KW-0472">Membrane</keyword>
<feature type="region of interest" description="Disordered" evidence="1">
    <location>
        <begin position="101"/>
        <end position="122"/>
    </location>
</feature>
<gene>
    <name evidence="3" type="ORF">TSOC_013859</name>
</gene>
<accession>A0A2J7ZJ79</accession>
<keyword evidence="4" id="KW-1185">Reference proteome</keyword>
<evidence type="ECO:0000313" key="4">
    <source>
        <dbReference type="Proteomes" id="UP000236333"/>
    </source>
</evidence>
<protein>
    <recommendedName>
        <fullName evidence="5">BED-type domain-containing protein</fullName>
    </recommendedName>
</protein>
<feature type="transmembrane region" description="Helical" evidence="2">
    <location>
        <begin position="39"/>
        <end position="57"/>
    </location>
</feature>
<name>A0A2J7ZJ79_9CHLO</name>
<organism evidence="3 4">
    <name type="scientific">Tetrabaena socialis</name>
    <dbReference type="NCBI Taxonomy" id="47790"/>
    <lineage>
        <taxon>Eukaryota</taxon>
        <taxon>Viridiplantae</taxon>
        <taxon>Chlorophyta</taxon>
        <taxon>core chlorophytes</taxon>
        <taxon>Chlorophyceae</taxon>
        <taxon>CS clade</taxon>
        <taxon>Chlamydomonadales</taxon>
        <taxon>Tetrabaenaceae</taxon>
        <taxon>Tetrabaena</taxon>
    </lineage>
</organism>
<comment type="caution">
    <text evidence="3">The sequence shown here is derived from an EMBL/GenBank/DDBJ whole genome shotgun (WGS) entry which is preliminary data.</text>
</comment>
<dbReference type="OrthoDB" id="2442898at2759"/>
<dbReference type="Proteomes" id="UP000236333">
    <property type="component" value="Unassembled WGS sequence"/>
</dbReference>
<dbReference type="EMBL" id="PGGS01001495">
    <property type="protein sequence ID" value="PNH00325.1"/>
    <property type="molecule type" value="Genomic_DNA"/>
</dbReference>
<keyword evidence="2" id="KW-0812">Transmembrane</keyword>